<organism evidence="2 3">
    <name type="scientific">Ignelater luminosus</name>
    <name type="common">Cucubano</name>
    <name type="synonym">Pyrophorus luminosus</name>
    <dbReference type="NCBI Taxonomy" id="2038154"/>
    <lineage>
        <taxon>Eukaryota</taxon>
        <taxon>Metazoa</taxon>
        <taxon>Ecdysozoa</taxon>
        <taxon>Arthropoda</taxon>
        <taxon>Hexapoda</taxon>
        <taxon>Insecta</taxon>
        <taxon>Pterygota</taxon>
        <taxon>Neoptera</taxon>
        <taxon>Endopterygota</taxon>
        <taxon>Coleoptera</taxon>
        <taxon>Polyphaga</taxon>
        <taxon>Elateriformia</taxon>
        <taxon>Elateroidea</taxon>
        <taxon>Elateridae</taxon>
        <taxon>Agrypninae</taxon>
        <taxon>Pyrophorini</taxon>
        <taxon>Ignelater</taxon>
    </lineage>
</organism>
<feature type="chain" id="PRO_5035443468" evidence="1">
    <location>
        <begin position="22"/>
        <end position="203"/>
    </location>
</feature>
<feature type="signal peptide" evidence="1">
    <location>
        <begin position="1"/>
        <end position="21"/>
    </location>
</feature>
<reference evidence="2" key="1">
    <citation type="submission" date="2019-08" db="EMBL/GenBank/DDBJ databases">
        <title>The genome of the North American firefly Photinus pyralis.</title>
        <authorList>
            <consortium name="Photinus pyralis genome working group"/>
            <person name="Fallon T.R."/>
            <person name="Sander Lower S.E."/>
            <person name="Weng J.-K."/>
        </authorList>
    </citation>
    <scope>NUCLEOTIDE SEQUENCE</scope>
    <source>
        <strain evidence="2">TRF0915ILg1</strain>
        <tissue evidence="2">Whole body</tissue>
    </source>
</reference>
<evidence type="ECO:0000313" key="3">
    <source>
        <dbReference type="Proteomes" id="UP000801492"/>
    </source>
</evidence>
<comment type="caution">
    <text evidence="2">The sequence shown here is derived from an EMBL/GenBank/DDBJ whole genome shotgun (WGS) entry which is preliminary data.</text>
</comment>
<dbReference type="Proteomes" id="UP000801492">
    <property type="component" value="Unassembled WGS sequence"/>
</dbReference>
<gene>
    <name evidence="2" type="ORF">ILUMI_16173</name>
</gene>
<name>A0A8K0CMB9_IGNLU</name>
<evidence type="ECO:0000313" key="2">
    <source>
        <dbReference type="EMBL" id="KAF2890000.1"/>
    </source>
</evidence>
<protein>
    <submittedName>
        <fullName evidence="2">Uncharacterized protein</fullName>
    </submittedName>
</protein>
<keyword evidence="1" id="KW-0732">Signal</keyword>
<proteinExistence type="predicted"/>
<keyword evidence="3" id="KW-1185">Reference proteome</keyword>
<accession>A0A8K0CMB9</accession>
<sequence length="203" mass="22176">MAFKLILILLMCVLKIQGLYGQLPLTCTQRTNQLRTELNGLARNAGYDVSTTVFAINTNIALARFNIKTAKNDLQNKASSAAGPNAQLCKTKLESDLVSVDDASLNICYNSADVNPLNLKVSQINRMEESANLICRICLEDPTCVDTQIDNMRQQAQDLQQEVFLEAAAVQAKSIQCGEDAGNGQMEIIQTATDNFDTCIQAP</sequence>
<dbReference type="EMBL" id="VTPC01059634">
    <property type="protein sequence ID" value="KAF2890000.1"/>
    <property type="molecule type" value="Genomic_DNA"/>
</dbReference>
<evidence type="ECO:0000256" key="1">
    <source>
        <dbReference type="SAM" id="SignalP"/>
    </source>
</evidence>
<dbReference type="AlphaFoldDB" id="A0A8K0CMB9"/>